<evidence type="ECO:0000313" key="3">
    <source>
        <dbReference type="Proteomes" id="UP001154078"/>
    </source>
</evidence>
<dbReference type="GO" id="GO:0005856">
    <property type="term" value="C:cytoskeleton"/>
    <property type="evidence" value="ECO:0007669"/>
    <property type="project" value="TreeGrafter"/>
</dbReference>
<dbReference type="Proteomes" id="UP001154078">
    <property type="component" value="Chromosome 2"/>
</dbReference>
<dbReference type="InterPro" id="IPR010736">
    <property type="entry name" value="SHIPPO-rpt"/>
</dbReference>
<name>A0A9P0AWA1_BRAAE</name>
<dbReference type="EMBL" id="OV121133">
    <property type="protein sequence ID" value="CAH0550320.1"/>
    <property type="molecule type" value="Genomic_DNA"/>
</dbReference>
<dbReference type="OrthoDB" id="429991at2759"/>
<gene>
    <name evidence="2" type="ORF">MELIAE_LOCUS3162</name>
</gene>
<dbReference type="InterPro" id="IPR051291">
    <property type="entry name" value="CIMAP"/>
</dbReference>
<proteinExistence type="predicted"/>
<keyword evidence="3" id="KW-1185">Reference proteome</keyword>
<organism evidence="2 3">
    <name type="scientific">Brassicogethes aeneus</name>
    <name type="common">Rape pollen beetle</name>
    <name type="synonym">Meligethes aeneus</name>
    <dbReference type="NCBI Taxonomy" id="1431903"/>
    <lineage>
        <taxon>Eukaryota</taxon>
        <taxon>Metazoa</taxon>
        <taxon>Ecdysozoa</taxon>
        <taxon>Arthropoda</taxon>
        <taxon>Hexapoda</taxon>
        <taxon>Insecta</taxon>
        <taxon>Pterygota</taxon>
        <taxon>Neoptera</taxon>
        <taxon>Endopterygota</taxon>
        <taxon>Coleoptera</taxon>
        <taxon>Polyphaga</taxon>
        <taxon>Cucujiformia</taxon>
        <taxon>Nitidulidae</taxon>
        <taxon>Meligethinae</taxon>
        <taxon>Brassicogethes</taxon>
    </lineage>
</organism>
<reference evidence="2" key="1">
    <citation type="submission" date="2021-12" db="EMBL/GenBank/DDBJ databases">
        <authorList>
            <person name="King R."/>
        </authorList>
    </citation>
    <scope>NUCLEOTIDE SEQUENCE</scope>
</reference>
<dbReference type="AlphaFoldDB" id="A0A9P0AWA1"/>
<evidence type="ECO:0000313" key="2">
    <source>
        <dbReference type="EMBL" id="CAH0550320.1"/>
    </source>
</evidence>
<dbReference type="PANTHER" id="PTHR21580">
    <property type="entry name" value="SHIPPO-1-RELATED"/>
    <property type="match status" value="1"/>
</dbReference>
<feature type="region of interest" description="Disordered" evidence="1">
    <location>
        <begin position="65"/>
        <end position="101"/>
    </location>
</feature>
<evidence type="ECO:0000256" key="1">
    <source>
        <dbReference type="SAM" id="MobiDB-lite"/>
    </source>
</evidence>
<dbReference type="PANTHER" id="PTHR21580:SF28">
    <property type="entry name" value="BOREALIN N-TERMINAL DOMAIN-CONTAINING PROTEIN-RELATED"/>
    <property type="match status" value="1"/>
</dbReference>
<accession>A0A9P0AWA1</accession>
<dbReference type="Pfam" id="PF07004">
    <property type="entry name" value="SHIPPO-rpt"/>
    <property type="match status" value="3"/>
</dbReference>
<evidence type="ECO:0008006" key="4">
    <source>
        <dbReference type="Google" id="ProtNLM"/>
    </source>
</evidence>
<sequence>MNRLMGPGPGNYKLPSLIGRQNHDFTKKCEPAYSMRIKSSLAKRRHSPGPKYDLTGLTVYGRSCSPKYSQKSRPRTLRKIGVPGPGDYKPEDVPPMSSKRAPRYSMMRRTAGVNPKLGSPGPMAYGLPTTIGPKVPDKYANAAYTMKVTWRIKARPISPGPAAYSAISQDVCKHKLPTYSIATKAYPPNQKAYGPGPIYKPKLDEKPGYSFGLKTNAIPFFTLKDQGCTPPKTGKVQKDIC</sequence>
<protein>
    <recommendedName>
        <fullName evidence="4">Outer dense fiber protein 3</fullName>
    </recommendedName>
</protein>